<organism evidence="2 3">
    <name type="scientific">Nocardia vinacea</name>
    <dbReference type="NCBI Taxonomy" id="96468"/>
    <lineage>
        <taxon>Bacteria</taxon>
        <taxon>Bacillati</taxon>
        <taxon>Actinomycetota</taxon>
        <taxon>Actinomycetes</taxon>
        <taxon>Mycobacteriales</taxon>
        <taxon>Nocardiaceae</taxon>
        <taxon>Nocardia</taxon>
    </lineage>
</organism>
<dbReference type="Proteomes" id="UP001432062">
    <property type="component" value="Chromosome"/>
</dbReference>
<dbReference type="RefSeq" id="WP_327099538.1">
    <property type="nucleotide sequence ID" value="NZ_CP109149.1"/>
</dbReference>
<dbReference type="InterPro" id="IPR029068">
    <property type="entry name" value="Glyas_Bleomycin-R_OHBP_Dase"/>
</dbReference>
<sequence>MTIVLNHTIVPTTDKQAAATFFAELMGLSVSPPNGPFVPVTVNHELTFDFDHRGSVEAGHYAFLVDDATFDAVLHRLSKWPAVDYGSGPENGWDREINHLAGGRGVYVRDPDGHSYELFTAVP</sequence>
<reference evidence="2" key="1">
    <citation type="submission" date="2022-10" db="EMBL/GenBank/DDBJ databases">
        <title>The complete genomes of actinobacterial strains from the NBC collection.</title>
        <authorList>
            <person name="Joergensen T.S."/>
            <person name="Alvarez Arevalo M."/>
            <person name="Sterndorff E.B."/>
            <person name="Faurdal D."/>
            <person name="Vuksanovic O."/>
            <person name="Mourched A.-S."/>
            <person name="Charusanti P."/>
            <person name="Shaw S."/>
            <person name="Blin K."/>
            <person name="Weber T."/>
        </authorList>
    </citation>
    <scope>NUCLEOTIDE SEQUENCE</scope>
    <source>
        <strain evidence="2">NBC_01482</strain>
    </source>
</reference>
<dbReference type="PROSITE" id="PS51819">
    <property type="entry name" value="VOC"/>
    <property type="match status" value="1"/>
</dbReference>
<dbReference type="EMBL" id="CP109441">
    <property type="protein sequence ID" value="WUV46277.1"/>
    <property type="molecule type" value="Genomic_DNA"/>
</dbReference>
<protein>
    <submittedName>
        <fullName evidence="2">VOC family protein</fullName>
    </submittedName>
</protein>
<name>A0ABZ1YSM5_9NOCA</name>
<dbReference type="CDD" id="cd08351">
    <property type="entry name" value="ChaP_like"/>
    <property type="match status" value="1"/>
</dbReference>
<dbReference type="InterPro" id="IPR037523">
    <property type="entry name" value="VOC_core"/>
</dbReference>
<accession>A0ABZ1YSM5</accession>
<dbReference type="SUPFAM" id="SSF54593">
    <property type="entry name" value="Glyoxalase/Bleomycin resistance protein/Dihydroxybiphenyl dioxygenase"/>
    <property type="match status" value="1"/>
</dbReference>
<gene>
    <name evidence="2" type="ORF">OG563_45710</name>
</gene>
<keyword evidence="3" id="KW-1185">Reference proteome</keyword>
<dbReference type="Gene3D" id="3.10.180.10">
    <property type="entry name" value="2,3-Dihydroxybiphenyl 1,2-Dioxygenase, domain 1"/>
    <property type="match status" value="1"/>
</dbReference>
<evidence type="ECO:0000313" key="3">
    <source>
        <dbReference type="Proteomes" id="UP001432062"/>
    </source>
</evidence>
<feature type="domain" description="VOC" evidence="1">
    <location>
        <begin position="4"/>
        <end position="121"/>
    </location>
</feature>
<proteinExistence type="predicted"/>
<evidence type="ECO:0000259" key="1">
    <source>
        <dbReference type="PROSITE" id="PS51819"/>
    </source>
</evidence>
<evidence type="ECO:0000313" key="2">
    <source>
        <dbReference type="EMBL" id="WUV46277.1"/>
    </source>
</evidence>